<dbReference type="Proteomes" id="UP000824998">
    <property type="component" value="Unassembled WGS sequence"/>
</dbReference>
<name>A0A9P7YSQ5_9HELO</name>
<feature type="transmembrane region" description="Helical" evidence="2">
    <location>
        <begin position="48"/>
        <end position="67"/>
    </location>
</feature>
<dbReference type="EMBL" id="MU251362">
    <property type="protein sequence ID" value="KAG9239047.1"/>
    <property type="molecule type" value="Genomic_DNA"/>
</dbReference>
<keyword evidence="2" id="KW-0812">Transmembrane</keyword>
<feature type="region of interest" description="Disordered" evidence="1">
    <location>
        <begin position="1"/>
        <end position="26"/>
    </location>
</feature>
<comment type="caution">
    <text evidence="3">The sequence shown here is derived from an EMBL/GenBank/DDBJ whole genome shotgun (WGS) entry which is preliminary data.</text>
</comment>
<proteinExistence type="predicted"/>
<sequence length="234" mass="25966">MAAESSRYHNVSRQSEDSERDASPLLPSINSTRRVAPSTWEVDIQPVICLRILSTILAIIIFVFWVVDGRGNFVAACIFDMMLIILNIVQLLSWLCTDVMKITVDMRGQSRQISLSNDGKDKIRVSMYLEIFLSLVLLLSIAIGKSTRSRHWSGGLWKAGAIIGFTVVGLQILLALPQLANKRLILTAKLTSLTGKDIVDTKRPETGVAQVALESARRRTIESEEGRPSVEDMV</sequence>
<gene>
    <name evidence="3" type="ORF">BJ875DRAFT_449286</name>
</gene>
<organism evidence="3 4">
    <name type="scientific">Amylocarpus encephaloides</name>
    <dbReference type="NCBI Taxonomy" id="45428"/>
    <lineage>
        <taxon>Eukaryota</taxon>
        <taxon>Fungi</taxon>
        <taxon>Dikarya</taxon>
        <taxon>Ascomycota</taxon>
        <taxon>Pezizomycotina</taxon>
        <taxon>Leotiomycetes</taxon>
        <taxon>Helotiales</taxon>
        <taxon>Helotiales incertae sedis</taxon>
        <taxon>Amylocarpus</taxon>
    </lineage>
</organism>
<evidence type="ECO:0000313" key="3">
    <source>
        <dbReference type="EMBL" id="KAG9239047.1"/>
    </source>
</evidence>
<dbReference type="OrthoDB" id="3560451at2759"/>
<keyword evidence="2" id="KW-0472">Membrane</keyword>
<accession>A0A9P7YSQ5</accession>
<keyword evidence="4" id="KW-1185">Reference proteome</keyword>
<evidence type="ECO:0000256" key="1">
    <source>
        <dbReference type="SAM" id="MobiDB-lite"/>
    </source>
</evidence>
<protein>
    <submittedName>
        <fullName evidence="3">Uncharacterized protein</fullName>
    </submittedName>
</protein>
<keyword evidence="2" id="KW-1133">Transmembrane helix</keyword>
<dbReference type="AlphaFoldDB" id="A0A9P7YSQ5"/>
<evidence type="ECO:0000313" key="4">
    <source>
        <dbReference type="Proteomes" id="UP000824998"/>
    </source>
</evidence>
<reference evidence="3" key="1">
    <citation type="journal article" date="2021" name="IMA Fungus">
        <title>Genomic characterization of three marine fungi, including Emericellopsis atlantica sp. nov. with signatures of a generalist lifestyle and marine biomass degradation.</title>
        <authorList>
            <person name="Hagestad O.C."/>
            <person name="Hou L."/>
            <person name="Andersen J.H."/>
            <person name="Hansen E.H."/>
            <person name="Altermark B."/>
            <person name="Li C."/>
            <person name="Kuhnert E."/>
            <person name="Cox R.J."/>
            <person name="Crous P.W."/>
            <person name="Spatafora J.W."/>
            <person name="Lail K."/>
            <person name="Amirebrahimi M."/>
            <person name="Lipzen A."/>
            <person name="Pangilinan J."/>
            <person name="Andreopoulos W."/>
            <person name="Hayes R.D."/>
            <person name="Ng V."/>
            <person name="Grigoriev I.V."/>
            <person name="Jackson S.A."/>
            <person name="Sutton T.D.S."/>
            <person name="Dobson A.D.W."/>
            <person name="Rama T."/>
        </authorList>
    </citation>
    <scope>NUCLEOTIDE SEQUENCE</scope>
    <source>
        <strain evidence="3">TRa018bII</strain>
    </source>
</reference>
<evidence type="ECO:0000256" key="2">
    <source>
        <dbReference type="SAM" id="Phobius"/>
    </source>
</evidence>
<feature type="transmembrane region" description="Helical" evidence="2">
    <location>
        <begin position="156"/>
        <end position="176"/>
    </location>
</feature>
<feature type="transmembrane region" description="Helical" evidence="2">
    <location>
        <begin position="73"/>
        <end position="97"/>
    </location>
</feature>
<feature type="transmembrane region" description="Helical" evidence="2">
    <location>
        <begin position="125"/>
        <end position="144"/>
    </location>
</feature>